<dbReference type="AlphaFoldDB" id="A0A0E9WR97"/>
<protein>
    <submittedName>
        <fullName evidence="1">Uncharacterized protein</fullName>
    </submittedName>
</protein>
<dbReference type="EMBL" id="GBXM01016589">
    <property type="protein sequence ID" value="JAH91988.1"/>
    <property type="molecule type" value="Transcribed_RNA"/>
</dbReference>
<reference evidence="1" key="1">
    <citation type="submission" date="2014-11" db="EMBL/GenBank/DDBJ databases">
        <authorList>
            <person name="Amaro Gonzalez C."/>
        </authorList>
    </citation>
    <scope>NUCLEOTIDE SEQUENCE</scope>
</reference>
<evidence type="ECO:0000313" key="1">
    <source>
        <dbReference type="EMBL" id="JAH91988.1"/>
    </source>
</evidence>
<proteinExistence type="predicted"/>
<sequence>MIDFCHFKVNNNKITMLLEMCKVKKLHMTTMIHEHNGTRFLKTTAVDLLEMIYEYTSQLWIKSHSNTMLRLVH</sequence>
<reference evidence="1" key="2">
    <citation type="journal article" date="2015" name="Fish Shellfish Immunol.">
        <title>Early steps in the European eel (Anguilla anguilla)-Vibrio vulnificus interaction in the gills: Role of the RtxA13 toxin.</title>
        <authorList>
            <person name="Callol A."/>
            <person name="Pajuelo D."/>
            <person name="Ebbesson L."/>
            <person name="Teles M."/>
            <person name="MacKenzie S."/>
            <person name="Amaro C."/>
        </authorList>
    </citation>
    <scope>NUCLEOTIDE SEQUENCE</scope>
</reference>
<accession>A0A0E9WR97</accession>
<name>A0A0E9WR97_ANGAN</name>
<organism evidence="1">
    <name type="scientific">Anguilla anguilla</name>
    <name type="common">European freshwater eel</name>
    <name type="synonym">Muraena anguilla</name>
    <dbReference type="NCBI Taxonomy" id="7936"/>
    <lineage>
        <taxon>Eukaryota</taxon>
        <taxon>Metazoa</taxon>
        <taxon>Chordata</taxon>
        <taxon>Craniata</taxon>
        <taxon>Vertebrata</taxon>
        <taxon>Euteleostomi</taxon>
        <taxon>Actinopterygii</taxon>
        <taxon>Neopterygii</taxon>
        <taxon>Teleostei</taxon>
        <taxon>Anguilliformes</taxon>
        <taxon>Anguillidae</taxon>
        <taxon>Anguilla</taxon>
    </lineage>
</organism>